<dbReference type="SUPFAM" id="SSF55729">
    <property type="entry name" value="Acyl-CoA N-acyltransferases (Nat)"/>
    <property type="match status" value="1"/>
</dbReference>
<dbReference type="FunFam" id="3.40.630.30:FF:000064">
    <property type="entry name" value="GNAT family acetyltransferase"/>
    <property type="match status" value="1"/>
</dbReference>
<dbReference type="AlphaFoldDB" id="A0A1X1DDM8"/>
<keyword evidence="6" id="KW-1185">Reference proteome</keyword>
<dbReference type="STRING" id="1076551.HA48_02755"/>
<evidence type="ECO:0000259" key="4">
    <source>
        <dbReference type="PROSITE" id="PS51186"/>
    </source>
</evidence>
<reference evidence="5 6" key="1">
    <citation type="journal article" date="2017" name="Antonie Van Leeuwenhoek">
        <title>Phylogenomic resolution of the bacterial genus Pantoea and its relationship with Erwinia and Tatumella.</title>
        <authorList>
            <person name="Palmer M."/>
            <person name="Steenkamp E.T."/>
            <person name="Coetzee M.P."/>
            <person name="Chan W.Y."/>
            <person name="van Zyl E."/>
            <person name="De Maayer P."/>
            <person name="Coutinho T.A."/>
            <person name="Blom J."/>
            <person name="Smits T.H."/>
            <person name="Duffy B."/>
            <person name="Venter S.N."/>
        </authorList>
    </citation>
    <scope>NUCLEOTIDE SEQUENCE [LARGE SCALE GENOMIC DNA]</scope>
    <source>
        <strain evidence="5 6">LMG 26277</strain>
    </source>
</reference>
<name>A0A1X1DDM8_9GAMM</name>
<evidence type="ECO:0000256" key="2">
    <source>
        <dbReference type="ARBA" id="ARBA00022679"/>
    </source>
</evidence>
<proteinExistence type="inferred from homology"/>
<keyword evidence="3" id="KW-0012">Acyltransferase</keyword>
<dbReference type="InterPro" id="IPR016181">
    <property type="entry name" value="Acyl_CoA_acyltransferase"/>
</dbReference>
<organism evidence="5 6">
    <name type="scientific">Pantoea wallisii</name>
    <dbReference type="NCBI Taxonomy" id="1076551"/>
    <lineage>
        <taxon>Bacteria</taxon>
        <taxon>Pseudomonadati</taxon>
        <taxon>Pseudomonadota</taxon>
        <taxon>Gammaproteobacteria</taxon>
        <taxon>Enterobacterales</taxon>
        <taxon>Erwiniaceae</taxon>
        <taxon>Pantoea</taxon>
    </lineage>
</organism>
<dbReference type="CDD" id="cd04301">
    <property type="entry name" value="NAT_SF"/>
    <property type="match status" value="1"/>
</dbReference>
<accession>A0A1X1DDM8</accession>
<comment type="similarity">
    <text evidence="1">Belongs to the acetyltransferase family.</text>
</comment>
<dbReference type="InterPro" id="IPR051016">
    <property type="entry name" value="Diverse_Substrate_AcTransf"/>
</dbReference>
<dbReference type="PROSITE" id="PS51186">
    <property type="entry name" value="GNAT"/>
    <property type="match status" value="1"/>
</dbReference>
<feature type="domain" description="N-acetyltransferase" evidence="4">
    <location>
        <begin position="3"/>
        <end position="158"/>
    </location>
</feature>
<evidence type="ECO:0000256" key="3">
    <source>
        <dbReference type="ARBA" id="ARBA00023315"/>
    </source>
</evidence>
<evidence type="ECO:0000256" key="1">
    <source>
        <dbReference type="ARBA" id="ARBA00008694"/>
    </source>
</evidence>
<dbReference type="Pfam" id="PF00583">
    <property type="entry name" value="Acetyltransf_1"/>
    <property type="match status" value="1"/>
</dbReference>
<evidence type="ECO:0000313" key="5">
    <source>
        <dbReference type="EMBL" id="ORM74724.1"/>
    </source>
</evidence>
<evidence type="ECO:0000313" key="6">
    <source>
        <dbReference type="Proteomes" id="UP000193104"/>
    </source>
</evidence>
<sequence>MTLTVRQACPEDAEAIYNMIAELSVYKQGLQDSLTSPEQIRTMLFSPESNTEAFICEMGGFIAGYAVITSSYSAWLGRRGIYMEDLYFSPDYRGLGVGKALLKFIAQEAVKRQCGRIEWSALSWDQPAKEFYQSIDALPLNEWVRYRLDGAALHRFADGRFSE</sequence>
<dbReference type="PANTHER" id="PTHR10545">
    <property type="entry name" value="DIAMINE N-ACETYLTRANSFERASE"/>
    <property type="match status" value="1"/>
</dbReference>
<dbReference type="RefSeq" id="WP_128599681.1">
    <property type="nucleotide sequence ID" value="NZ_MLFS01000005.1"/>
</dbReference>
<dbReference type="InterPro" id="IPR000182">
    <property type="entry name" value="GNAT_dom"/>
</dbReference>
<dbReference type="PANTHER" id="PTHR10545:SF29">
    <property type="entry name" value="GH14572P-RELATED"/>
    <property type="match status" value="1"/>
</dbReference>
<gene>
    <name evidence="5" type="ORF">HA48_02755</name>
</gene>
<dbReference type="OrthoDB" id="9805924at2"/>
<protein>
    <submittedName>
        <fullName evidence="5">GNAT family N-acetyltransferase</fullName>
    </submittedName>
</protein>
<comment type="caution">
    <text evidence="5">The sequence shown here is derived from an EMBL/GenBank/DDBJ whole genome shotgun (WGS) entry which is preliminary data.</text>
</comment>
<dbReference type="GO" id="GO:0008080">
    <property type="term" value="F:N-acetyltransferase activity"/>
    <property type="evidence" value="ECO:0007669"/>
    <property type="project" value="TreeGrafter"/>
</dbReference>
<dbReference type="Gene3D" id="3.40.630.30">
    <property type="match status" value="1"/>
</dbReference>
<dbReference type="Proteomes" id="UP000193104">
    <property type="component" value="Unassembled WGS sequence"/>
</dbReference>
<dbReference type="EMBL" id="MLFS01000005">
    <property type="protein sequence ID" value="ORM74724.1"/>
    <property type="molecule type" value="Genomic_DNA"/>
</dbReference>
<keyword evidence="2 5" id="KW-0808">Transferase</keyword>